<dbReference type="PANTHER" id="PTHR46889">
    <property type="entry name" value="TRANSPOSASE INSF FOR INSERTION SEQUENCE IS3B-RELATED"/>
    <property type="match status" value="1"/>
</dbReference>
<sequence length="301" mass="35098">MPKKFASLGFGRRATPAQKTQVIQTLRLKYPLLLLLEIAQLPRATFYYYLKRMQRADKYAGAKEEIAAIYHENKGRYGYRRITMVLHSRGFLLNHKTVQRMMKELGLVCRVRVKKYRSYKGEVGKIAPNLLNRNFHAEKPNQKWVTDVTEFSLFGQKLYLSPILDLHNGYLVSYAISDRPVLSMVTTMLTKAFETIPDATGLVLHSDQGWQYQHKQYQRMLHVKGIRQSMSRKGNCLDNAVAENFFGLLKSELLYLQEFESMKHFKQELVNYLEYYNNRRIKTKLKGLPPAIHRQQALSAA</sequence>
<evidence type="ECO:0000259" key="2">
    <source>
        <dbReference type="PROSITE" id="PS50994"/>
    </source>
</evidence>
<evidence type="ECO:0000313" key="4">
    <source>
        <dbReference type="Proteomes" id="UP000823933"/>
    </source>
</evidence>
<dbReference type="SUPFAM" id="SSF53098">
    <property type="entry name" value="Ribonuclease H-like"/>
    <property type="match status" value="1"/>
</dbReference>
<dbReference type="PROSITE" id="PS50994">
    <property type="entry name" value="INTEGRASE"/>
    <property type="match status" value="1"/>
</dbReference>
<dbReference type="Gene3D" id="3.30.420.10">
    <property type="entry name" value="Ribonuclease H-like superfamily/Ribonuclease H"/>
    <property type="match status" value="1"/>
</dbReference>
<evidence type="ECO:0000256" key="1">
    <source>
        <dbReference type="ARBA" id="ARBA00002286"/>
    </source>
</evidence>
<dbReference type="NCBIfam" id="NF033516">
    <property type="entry name" value="transpos_IS3"/>
    <property type="match status" value="1"/>
</dbReference>
<dbReference type="InterPro" id="IPR001584">
    <property type="entry name" value="Integrase_cat-core"/>
</dbReference>
<dbReference type="InterPro" id="IPR050900">
    <property type="entry name" value="Transposase_IS3/IS150/IS904"/>
</dbReference>
<dbReference type="Pfam" id="PF00665">
    <property type="entry name" value="rve"/>
    <property type="match status" value="1"/>
</dbReference>
<evidence type="ECO:0000313" key="3">
    <source>
        <dbReference type="EMBL" id="HIW08525.1"/>
    </source>
</evidence>
<dbReference type="EMBL" id="DXHQ01000044">
    <property type="protein sequence ID" value="HIW08525.1"/>
    <property type="molecule type" value="Genomic_DNA"/>
</dbReference>
<accession>A0A9D1TWA9</accession>
<feature type="domain" description="Integrase catalytic" evidence="2">
    <location>
        <begin position="136"/>
        <end position="298"/>
    </location>
</feature>
<proteinExistence type="predicted"/>
<gene>
    <name evidence="3" type="ORF">H9890_03865</name>
</gene>
<reference evidence="3" key="2">
    <citation type="submission" date="2021-04" db="EMBL/GenBank/DDBJ databases">
        <authorList>
            <person name="Gilroy R."/>
        </authorList>
    </citation>
    <scope>NUCLEOTIDE SEQUENCE</scope>
    <source>
        <strain evidence="3">ChiHcolR34-3080</strain>
    </source>
</reference>
<dbReference type="PANTHER" id="PTHR46889:SF4">
    <property type="entry name" value="TRANSPOSASE INSO FOR INSERTION SEQUENCE ELEMENT IS911B-RELATED"/>
    <property type="match status" value="1"/>
</dbReference>
<dbReference type="InterPro" id="IPR012337">
    <property type="entry name" value="RNaseH-like_sf"/>
</dbReference>
<dbReference type="GO" id="GO:0003676">
    <property type="term" value="F:nucleic acid binding"/>
    <property type="evidence" value="ECO:0007669"/>
    <property type="project" value="InterPro"/>
</dbReference>
<name>A0A9D1TWA9_9FIRM</name>
<dbReference type="Pfam" id="PF13276">
    <property type="entry name" value="HTH_21"/>
    <property type="match status" value="1"/>
</dbReference>
<dbReference type="Proteomes" id="UP000823933">
    <property type="component" value="Unassembled WGS sequence"/>
</dbReference>
<dbReference type="Pfam" id="PF13333">
    <property type="entry name" value="rve_2"/>
    <property type="match status" value="1"/>
</dbReference>
<dbReference type="InterPro" id="IPR048020">
    <property type="entry name" value="Transpos_IS3"/>
</dbReference>
<comment type="function">
    <text evidence="1">Involved in the transposition of the insertion sequence.</text>
</comment>
<organism evidence="3 4">
    <name type="scientific">Candidatus Faecalibacterium intestinigallinarum</name>
    <dbReference type="NCBI Taxonomy" id="2838581"/>
    <lineage>
        <taxon>Bacteria</taxon>
        <taxon>Bacillati</taxon>
        <taxon>Bacillota</taxon>
        <taxon>Clostridia</taxon>
        <taxon>Eubacteriales</taxon>
        <taxon>Oscillospiraceae</taxon>
        <taxon>Faecalibacterium</taxon>
    </lineage>
</organism>
<dbReference type="GO" id="GO:0015074">
    <property type="term" value="P:DNA integration"/>
    <property type="evidence" value="ECO:0007669"/>
    <property type="project" value="InterPro"/>
</dbReference>
<dbReference type="InterPro" id="IPR036397">
    <property type="entry name" value="RNaseH_sf"/>
</dbReference>
<protein>
    <submittedName>
        <fullName evidence="3">IS3 family transposase</fullName>
    </submittedName>
</protein>
<reference evidence="3" key="1">
    <citation type="journal article" date="2021" name="PeerJ">
        <title>Extensive microbial diversity within the chicken gut microbiome revealed by metagenomics and culture.</title>
        <authorList>
            <person name="Gilroy R."/>
            <person name="Ravi A."/>
            <person name="Getino M."/>
            <person name="Pursley I."/>
            <person name="Horton D.L."/>
            <person name="Alikhan N.F."/>
            <person name="Baker D."/>
            <person name="Gharbi K."/>
            <person name="Hall N."/>
            <person name="Watson M."/>
            <person name="Adriaenssens E.M."/>
            <person name="Foster-Nyarko E."/>
            <person name="Jarju S."/>
            <person name="Secka A."/>
            <person name="Antonio M."/>
            <person name="Oren A."/>
            <person name="Chaudhuri R.R."/>
            <person name="La Ragione R."/>
            <person name="Hildebrand F."/>
            <person name="Pallen M.J."/>
        </authorList>
    </citation>
    <scope>NUCLEOTIDE SEQUENCE</scope>
    <source>
        <strain evidence="3">ChiHcolR34-3080</strain>
    </source>
</reference>
<dbReference type="InterPro" id="IPR025948">
    <property type="entry name" value="HTH-like_dom"/>
</dbReference>
<dbReference type="AlphaFoldDB" id="A0A9D1TWA9"/>
<comment type="caution">
    <text evidence="3">The sequence shown here is derived from an EMBL/GenBank/DDBJ whole genome shotgun (WGS) entry which is preliminary data.</text>
</comment>